<feature type="transmembrane region" description="Helical" evidence="14">
    <location>
        <begin position="1018"/>
        <end position="1039"/>
    </location>
</feature>
<feature type="region of interest" description="Disordered" evidence="13">
    <location>
        <begin position="171"/>
        <end position="228"/>
    </location>
</feature>
<keyword evidence="11 14" id="KW-0472">Membrane</keyword>
<evidence type="ECO:0000256" key="3">
    <source>
        <dbReference type="ARBA" id="ARBA00009012"/>
    </source>
</evidence>
<dbReference type="Gene3D" id="3.30.1740.10">
    <property type="entry name" value="Zinc finger, PARP-type"/>
    <property type="match status" value="1"/>
</dbReference>
<keyword evidence="6 14" id="KW-0812">Transmembrane</keyword>
<feature type="domain" description="PARP-type" evidence="15">
    <location>
        <begin position="1241"/>
        <end position="1333"/>
    </location>
</feature>
<dbReference type="WBParaSite" id="maker-uti_cns_0017890-snap-gene-0.3-mRNA-1">
    <property type="protein sequence ID" value="maker-uti_cns_0017890-snap-gene-0.3-mRNA-1"/>
    <property type="gene ID" value="maker-uti_cns_0017890-snap-gene-0.3"/>
</dbReference>
<dbReference type="GO" id="GO:0003910">
    <property type="term" value="F:DNA ligase (ATP) activity"/>
    <property type="evidence" value="ECO:0007669"/>
    <property type="project" value="InterPro"/>
</dbReference>
<reference evidence="17" key="1">
    <citation type="submission" date="2016-11" db="UniProtKB">
        <authorList>
            <consortium name="WormBaseParasite"/>
        </authorList>
    </citation>
    <scope>IDENTIFICATION</scope>
</reference>
<feature type="compositionally biased region" description="Polar residues" evidence="13">
    <location>
        <begin position="366"/>
        <end position="380"/>
    </location>
</feature>
<keyword evidence="7" id="KW-0479">Metal-binding</keyword>
<dbReference type="InterPro" id="IPR012308">
    <property type="entry name" value="DNA_ligase_ATP-dep_N"/>
</dbReference>
<evidence type="ECO:0000259" key="15">
    <source>
        <dbReference type="PROSITE" id="PS50064"/>
    </source>
</evidence>
<comment type="subcellular location">
    <subcellularLocation>
        <location evidence="2">Membrane</location>
        <topology evidence="2">Multi-pass membrane protein</topology>
    </subcellularLocation>
    <subcellularLocation>
        <location evidence="1">Nucleus</location>
    </subcellularLocation>
</comment>
<evidence type="ECO:0000313" key="17">
    <source>
        <dbReference type="WBParaSite" id="maker-uti_cns_0017890-snap-gene-0.3-mRNA-1"/>
    </source>
</evidence>
<organism evidence="16 17">
    <name type="scientific">Macrostomum lignano</name>
    <dbReference type="NCBI Taxonomy" id="282301"/>
    <lineage>
        <taxon>Eukaryota</taxon>
        <taxon>Metazoa</taxon>
        <taxon>Spiralia</taxon>
        <taxon>Lophotrochozoa</taxon>
        <taxon>Platyhelminthes</taxon>
        <taxon>Rhabditophora</taxon>
        <taxon>Macrostomorpha</taxon>
        <taxon>Macrostomida</taxon>
        <taxon>Macrostomidae</taxon>
        <taxon>Macrostomum</taxon>
    </lineage>
</organism>
<dbReference type="InterPro" id="IPR002794">
    <property type="entry name" value="DUF92_TMEM19"/>
</dbReference>
<keyword evidence="8" id="KW-0863">Zinc-finger</keyword>
<comment type="similarity">
    <text evidence="3">Belongs to the TMEM19 family.</text>
</comment>
<evidence type="ECO:0000256" key="5">
    <source>
        <dbReference type="ARBA" id="ARBA00022598"/>
    </source>
</evidence>
<dbReference type="SMART" id="SM01336">
    <property type="entry name" value="zf-PARP"/>
    <property type="match status" value="1"/>
</dbReference>
<feature type="transmembrane region" description="Helical" evidence="14">
    <location>
        <begin position="969"/>
        <end position="997"/>
    </location>
</feature>
<dbReference type="GO" id="GO:0006310">
    <property type="term" value="P:DNA recombination"/>
    <property type="evidence" value="ECO:0007669"/>
    <property type="project" value="InterPro"/>
</dbReference>
<feature type="compositionally biased region" description="Basic and acidic residues" evidence="13">
    <location>
        <begin position="175"/>
        <end position="187"/>
    </location>
</feature>
<evidence type="ECO:0000256" key="14">
    <source>
        <dbReference type="SAM" id="Phobius"/>
    </source>
</evidence>
<evidence type="ECO:0000256" key="4">
    <source>
        <dbReference type="ARBA" id="ARBA00014258"/>
    </source>
</evidence>
<evidence type="ECO:0000256" key="12">
    <source>
        <dbReference type="ARBA" id="ARBA00023242"/>
    </source>
</evidence>
<evidence type="ECO:0000313" key="16">
    <source>
        <dbReference type="Proteomes" id="UP000095280"/>
    </source>
</evidence>
<sequence>ADTKAEKLNDPCCCCAAAAAAAALAAGLLCPAAACAAAGRPTAEHADLAGPCRPRRRRARILMPPSKGSSRSSSSSGSLSRTPGGGKGAEIENMVWGSCPDADDGSQTVKRRARPRPAEDHAVLEAVDSGRVGLAVLGVGLAAVQVASRDLRGGHVRLGQFGQLGVQSLADEADGAPRQDAAADRHPLGSHGRLRRNSVRRSTGGSAPPQICSADRSPVSEPTWASDGEYCQPMEASLRVQPATSCPGVGYEDKPGLTCSARLNFSSSPMFNRRLRVSVADELTLASRSDGESGFFGCCGRVTSTVPVMRDTRWPEKPAARAWADRKQSSESTTLRSGCRLTLSCRRTLVCLKPSTGPLMPYQLPLATNANSPTGSTSSMRRAGPDSGTASGRQRCSTKGSAPCDHWGRLRAVPSRSKSSTRPSSVLARRVVELTATACTSLRCGQPASTVLPSRAAAARCTRSLSNSQSVRVSTVFSPRLANWNTFTPALRSSAVNGRPRSTGKPGRWAARHTGGASLSALIRKPNGSISVRLQLRLAGSHWNSRCGRKQFLARSSSAGPHGRQQLVLVNEWDQHHGLPVLLLAVQVGLELGRVELLHGRVDRVHERPEAVGQQGAAGRGQDGHELLEGQKRVAEVELQVQVREVAHVRDVAEDRWYSCFIICISSARKSSSLVESESSVPALLPLAPSARRLSSRSGGWPSRSSSRAIRSPWRPFIQRMSLHFSRRVSSSNWARQSKAVAHLQPVQGNFSIALQIRKVRQEVVANQEAEQHPVVDDSLEIVAEFEVGSEAAKLDVDREVRLMAGQAQHDEVSVQAVQAVPGVGVIVRQAALIANELHDLVLTLAGSLVARQHNPDAAPQRVLGHLALGKLGQGFESKRDSDGSVSPLRMARASCDSASLAERNRRDRCWLDHAKDEIYIVHHILEHLLLGHAEVNIVILGMRARPSTDLCDIEISHCDLVLLTLDSYAIGALLAYANACYVAALLAFFASGSYVTRLGAHRKVRLEADFEQGAQRNWIQVLCNGVAAALCAVAYLAFASPPRPELPIDLARYPSPSYVSLALLAALAACCGDTWASEVGAAFAWGQPRLIIGLRRVPPGTNGGVSLVGTAASCAGGGIVGVAYWLAVCAAVPADDLIAAPPQLPLLLAAGAAAGFIGSLVDSLLGATLQYSGFDIDTGLVTEHPGPRIRHISGCRVLNNHLVNLLSSVITCLLLPRLALAATPWLLESSNQAMSNVGSFGCEYAKRGTAGCKQCKQKIDKETLRLCKVAANPFSSEGGEMKMWYHAGCLFSTFERARATTRVVESLDDLDGAESLQDADKKLLQRLIDDLAEKRRNKAAGGARASPKKLVQTTLPPRWQGLRRSLRCRLLCRRLCRRLDLANRAPLSMAGPGDSPEDAAKDNAFRTFRKLVAEIADRPGYSDKTRVLAEFLAKGSTGGGFKGDLSLLIRLLLPGVERRVYNVKDRQLLKIFSGILGARPLTRCRWERPAPAFSGAAGNPSRSLLTESPELLNSNGDIAETVGIEFDKRGSGAAKSSLSMQEVDAFLDRLAGLSREDDQGAAFKQLAAKCTGNDLRMVLRLVRHDLRMNAGSKHILDAIDPNAYAAFQASRNLHDVLQRALAAKASPVKRNLSVRAALMTPVLPMLAEACRSVE</sequence>
<dbReference type="SUPFAM" id="SSF57716">
    <property type="entry name" value="Glucocorticoid receptor-like (DNA-binding domain)"/>
    <property type="match status" value="1"/>
</dbReference>
<feature type="compositionally biased region" description="Polar residues" evidence="13">
    <location>
        <begin position="388"/>
        <end position="400"/>
    </location>
</feature>
<evidence type="ECO:0000256" key="10">
    <source>
        <dbReference type="ARBA" id="ARBA00022989"/>
    </source>
</evidence>
<dbReference type="PANTHER" id="PTHR13353:SF5">
    <property type="entry name" value="TRANSMEMBRANE PROTEIN 19"/>
    <property type="match status" value="1"/>
</dbReference>
<evidence type="ECO:0000256" key="8">
    <source>
        <dbReference type="ARBA" id="ARBA00022771"/>
    </source>
</evidence>
<dbReference type="Gene3D" id="1.10.3260.10">
    <property type="entry name" value="DNA ligase, ATP-dependent, N-terminal domain"/>
    <property type="match status" value="1"/>
</dbReference>
<dbReference type="PANTHER" id="PTHR13353">
    <property type="entry name" value="TRANSMEMBRANE PROTEIN 19"/>
    <property type="match status" value="1"/>
</dbReference>
<dbReference type="PROSITE" id="PS00347">
    <property type="entry name" value="ZF_PARP_1"/>
    <property type="match status" value="1"/>
</dbReference>
<dbReference type="PROSITE" id="PS50064">
    <property type="entry name" value="ZF_PARP_2"/>
    <property type="match status" value="1"/>
</dbReference>
<feature type="region of interest" description="Disordered" evidence="13">
    <location>
        <begin position="366"/>
        <end position="424"/>
    </location>
</feature>
<keyword evidence="16" id="KW-1185">Reference proteome</keyword>
<evidence type="ECO:0000256" key="11">
    <source>
        <dbReference type="ARBA" id="ARBA00023136"/>
    </source>
</evidence>
<name>A0A1I8IXC8_9PLAT</name>
<dbReference type="GO" id="GO:0008270">
    <property type="term" value="F:zinc ion binding"/>
    <property type="evidence" value="ECO:0007669"/>
    <property type="project" value="UniProtKB-KW"/>
</dbReference>
<protein>
    <recommendedName>
        <fullName evidence="4">Transmembrane protein 19</fullName>
    </recommendedName>
</protein>
<dbReference type="InterPro" id="IPR001510">
    <property type="entry name" value="Znf_PARP"/>
</dbReference>
<evidence type="ECO:0000256" key="6">
    <source>
        <dbReference type="ARBA" id="ARBA00022692"/>
    </source>
</evidence>
<dbReference type="InterPro" id="IPR036599">
    <property type="entry name" value="DNA_ligase_N_sf"/>
</dbReference>
<dbReference type="GO" id="GO:0005634">
    <property type="term" value="C:nucleus"/>
    <property type="evidence" value="ECO:0007669"/>
    <property type="project" value="UniProtKB-SubCell"/>
</dbReference>
<feature type="transmembrane region" description="Helical" evidence="14">
    <location>
        <begin position="1147"/>
        <end position="1166"/>
    </location>
</feature>
<feature type="compositionally biased region" description="Low complexity" evidence="13">
    <location>
        <begin position="64"/>
        <end position="82"/>
    </location>
</feature>
<evidence type="ECO:0000256" key="2">
    <source>
        <dbReference type="ARBA" id="ARBA00004141"/>
    </source>
</evidence>
<keyword evidence="12" id="KW-0539">Nucleus</keyword>
<feature type="compositionally biased region" description="Low complexity" evidence="13">
    <location>
        <begin position="414"/>
        <end position="424"/>
    </location>
</feature>
<feature type="region of interest" description="Disordered" evidence="13">
    <location>
        <begin position="45"/>
        <end position="119"/>
    </location>
</feature>
<evidence type="ECO:0000256" key="1">
    <source>
        <dbReference type="ARBA" id="ARBA00004123"/>
    </source>
</evidence>
<dbReference type="GO" id="GO:0003677">
    <property type="term" value="F:DNA binding"/>
    <property type="evidence" value="ECO:0007669"/>
    <property type="project" value="InterPro"/>
</dbReference>
<evidence type="ECO:0000256" key="13">
    <source>
        <dbReference type="SAM" id="MobiDB-lite"/>
    </source>
</evidence>
<proteinExistence type="inferred from homology"/>
<dbReference type="Pfam" id="PF01940">
    <property type="entry name" value="DUF92"/>
    <property type="match status" value="1"/>
</dbReference>
<dbReference type="Proteomes" id="UP000095280">
    <property type="component" value="Unplaced"/>
</dbReference>
<keyword evidence="5" id="KW-0436">Ligase</keyword>
<evidence type="ECO:0000256" key="7">
    <source>
        <dbReference type="ARBA" id="ARBA00022723"/>
    </source>
</evidence>
<dbReference type="InterPro" id="IPR036957">
    <property type="entry name" value="Znf_PARP_sf"/>
</dbReference>
<dbReference type="Pfam" id="PF04675">
    <property type="entry name" value="DNA_ligase_A_N"/>
    <property type="match status" value="1"/>
</dbReference>
<feature type="transmembrane region" description="Helical" evidence="14">
    <location>
        <begin position="1106"/>
        <end position="1127"/>
    </location>
</feature>
<dbReference type="GO" id="GO:0016020">
    <property type="term" value="C:membrane"/>
    <property type="evidence" value="ECO:0007669"/>
    <property type="project" value="UniProtKB-SubCell"/>
</dbReference>
<dbReference type="Pfam" id="PF00645">
    <property type="entry name" value="zf-PARP"/>
    <property type="match status" value="1"/>
</dbReference>
<evidence type="ECO:0000256" key="9">
    <source>
        <dbReference type="ARBA" id="ARBA00022833"/>
    </source>
</evidence>
<accession>A0A1I8IXC8</accession>
<dbReference type="GO" id="GO:0006281">
    <property type="term" value="P:DNA repair"/>
    <property type="evidence" value="ECO:0007669"/>
    <property type="project" value="InterPro"/>
</dbReference>
<keyword evidence="9" id="KW-0862">Zinc</keyword>
<keyword evidence="10 14" id="KW-1133">Transmembrane helix</keyword>